<keyword evidence="5" id="KW-0597">Phosphoprotein</keyword>
<feature type="domain" description="KANL2-like probable zinc-finger" evidence="15">
    <location>
        <begin position="35"/>
        <end position="101"/>
    </location>
</feature>
<evidence type="ECO:0000256" key="4">
    <source>
        <dbReference type="ARBA" id="ARBA00022499"/>
    </source>
</evidence>
<keyword evidence="8" id="KW-0496">Mitochondrion</keyword>
<dbReference type="GO" id="GO:0006325">
    <property type="term" value="P:chromatin organization"/>
    <property type="evidence" value="ECO:0007669"/>
    <property type="project" value="UniProtKB-KW"/>
</dbReference>
<dbReference type="Pfam" id="PF13891">
    <property type="entry name" value="zf-C3HC3H_KANSL2"/>
    <property type="match status" value="2"/>
</dbReference>
<dbReference type="KEGG" id="tad:TRIADDRAFT_60540"/>
<dbReference type="GeneID" id="6757808"/>
<evidence type="ECO:0000256" key="8">
    <source>
        <dbReference type="ARBA" id="ARBA00023128"/>
    </source>
</evidence>
<evidence type="ECO:0000256" key="10">
    <source>
        <dbReference type="ARBA" id="ARBA00032947"/>
    </source>
</evidence>
<dbReference type="FunCoup" id="B3S8H2">
    <property type="interactions" value="1708"/>
</dbReference>
<keyword evidence="7" id="KW-0156">Chromatin regulator</keyword>
<dbReference type="PhylomeDB" id="B3S8H2"/>
<evidence type="ECO:0000256" key="11">
    <source>
        <dbReference type="ARBA" id="ARBA00033378"/>
    </source>
</evidence>
<dbReference type="GO" id="GO:0005739">
    <property type="term" value="C:mitochondrion"/>
    <property type="evidence" value="ECO:0007669"/>
    <property type="project" value="UniProtKB-SubCell"/>
</dbReference>
<dbReference type="GO" id="GO:0044545">
    <property type="term" value="C:NSL complex"/>
    <property type="evidence" value="ECO:0000318"/>
    <property type="project" value="GO_Central"/>
</dbReference>
<name>B3S8H2_TRIAD</name>
<proteinExistence type="predicted"/>
<feature type="domain" description="KANL2-like probable zinc-finger" evidence="15">
    <location>
        <begin position="323"/>
        <end position="386"/>
    </location>
</feature>
<dbReference type="HOGENOM" id="CLU_029808_3_0_1"/>
<comment type="subcellular location">
    <subcellularLocation>
        <location evidence="2">Mitochondrion</location>
    </subcellularLocation>
    <subcellularLocation>
        <location evidence="1">Nucleus</location>
    </subcellularLocation>
</comment>
<dbReference type="AlphaFoldDB" id="B3S8H2"/>
<feature type="compositionally biased region" description="Polar residues" evidence="14">
    <location>
        <begin position="159"/>
        <end position="171"/>
    </location>
</feature>
<dbReference type="PANTHER" id="PTHR13453:SF1">
    <property type="entry name" value="KAT8 REGULATORY NSL COMPLEX SUBUNIT 2"/>
    <property type="match status" value="1"/>
</dbReference>
<evidence type="ECO:0000256" key="7">
    <source>
        <dbReference type="ARBA" id="ARBA00022853"/>
    </source>
</evidence>
<feature type="region of interest" description="Disordered" evidence="14">
    <location>
        <begin position="138"/>
        <end position="173"/>
    </location>
</feature>
<keyword evidence="9" id="KW-0539">Nucleus</keyword>
<dbReference type="EMBL" id="DS985256">
    <property type="protein sequence ID" value="EDV20886.1"/>
    <property type="molecule type" value="Genomic_DNA"/>
</dbReference>
<evidence type="ECO:0000256" key="12">
    <source>
        <dbReference type="ARBA" id="ARBA00093359"/>
    </source>
</evidence>
<evidence type="ECO:0000313" key="17">
    <source>
        <dbReference type="Proteomes" id="UP000009022"/>
    </source>
</evidence>
<dbReference type="STRING" id="10228.B3S8H2"/>
<keyword evidence="17" id="KW-1185">Reference proteome</keyword>
<keyword evidence="4" id="KW-1017">Isopeptide bond</keyword>
<organism evidence="16 17">
    <name type="scientific">Trichoplax adhaerens</name>
    <name type="common">Trichoplax reptans</name>
    <dbReference type="NCBI Taxonomy" id="10228"/>
    <lineage>
        <taxon>Eukaryota</taxon>
        <taxon>Metazoa</taxon>
        <taxon>Placozoa</taxon>
        <taxon>Uniplacotomia</taxon>
        <taxon>Trichoplacea</taxon>
        <taxon>Trichoplacidae</taxon>
        <taxon>Trichoplax</taxon>
    </lineage>
</organism>
<dbReference type="OMA" id="DKRESLC"/>
<dbReference type="OrthoDB" id="677315at2759"/>
<evidence type="ECO:0000256" key="9">
    <source>
        <dbReference type="ARBA" id="ARBA00023242"/>
    </source>
</evidence>
<sequence>MRQPTYPLGTVLAYGSCGKERIALDSRPAHKGKLCRYPHRQCLRKPITGYSYCVRHILRDKNSPYVQCSYVGKVGKNSGKQCFFAALKNPQHKSQLCKFHHQQQQRKQTKKLPCKGKKKKIAIGEMILNHLQSCYDPTTSTNANNKSNKKRNKNPTPLTPSNKRNDSQSQFSDDEIVINNDNEASSTFAKLPVEDVWRGDADSEAESDGMDEDFQLLKNANVYTEKEACKIYCQKLSKLKELYNDQLDWMQSLLRKKRKQYLASVKGVEDLTGVKSEGETIRSYATAAYRRYQTKFGKEALLLKHTKEKDGKVTSYKGLTQRCIYNKNGVKCSRRCLPLTKYCSRHICFDSEQVLFRKCSFIGSNQHSCSYSVSLISDISTCPLHTQPKIEDKGNQSVDGDVTSTNNTLGNNINTVHSISNVNNDNEQDEIVVDDI</sequence>
<dbReference type="GO" id="GO:0005634">
    <property type="term" value="C:nucleus"/>
    <property type="evidence" value="ECO:0007669"/>
    <property type="project" value="UniProtKB-SubCell"/>
</dbReference>
<dbReference type="InterPro" id="IPR026316">
    <property type="entry name" value="NSL2"/>
</dbReference>
<comment type="subunit">
    <text evidence="13">Component of the NSL complex at least composed of KAT8/MOF, KANSL1, KANSL2, KANSL3, MCRS1, PHF20, OGT1/OGT, WDR5 and HCFC1.</text>
</comment>
<protein>
    <recommendedName>
        <fullName evidence="3">KAT8 regulatory NSL complex subunit 2</fullName>
    </recommendedName>
    <alternativeName>
        <fullName evidence="11">NSL complex protein NSL2</fullName>
    </alternativeName>
    <alternativeName>
        <fullName evidence="10">Non-specific lethal 2 homolog</fullName>
    </alternativeName>
</protein>
<dbReference type="Proteomes" id="UP000009022">
    <property type="component" value="Unassembled WGS sequence"/>
</dbReference>
<evidence type="ECO:0000256" key="14">
    <source>
        <dbReference type="SAM" id="MobiDB-lite"/>
    </source>
</evidence>
<evidence type="ECO:0000256" key="1">
    <source>
        <dbReference type="ARBA" id="ARBA00004123"/>
    </source>
</evidence>
<dbReference type="PANTHER" id="PTHR13453">
    <property type="entry name" value="KAT8 REGULATORY NSL COMPLEX SUBUNIT 2"/>
    <property type="match status" value="1"/>
</dbReference>
<dbReference type="RefSeq" id="XP_002116530.1">
    <property type="nucleotide sequence ID" value="XM_002116494.1"/>
</dbReference>
<reference evidence="16 17" key="1">
    <citation type="journal article" date="2008" name="Nature">
        <title>The Trichoplax genome and the nature of placozoans.</title>
        <authorList>
            <person name="Srivastava M."/>
            <person name="Begovic E."/>
            <person name="Chapman J."/>
            <person name="Putnam N.H."/>
            <person name="Hellsten U."/>
            <person name="Kawashima T."/>
            <person name="Kuo A."/>
            <person name="Mitros T."/>
            <person name="Salamov A."/>
            <person name="Carpenter M.L."/>
            <person name="Signorovitch A.Y."/>
            <person name="Moreno M.A."/>
            <person name="Kamm K."/>
            <person name="Grimwood J."/>
            <person name="Schmutz J."/>
            <person name="Shapiro H."/>
            <person name="Grigoriev I.V."/>
            <person name="Buss L.W."/>
            <person name="Schierwater B."/>
            <person name="Dellaporta S.L."/>
            <person name="Rokhsar D.S."/>
        </authorList>
    </citation>
    <scope>NUCLEOTIDE SEQUENCE [LARGE SCALE GENOMIC DNA]</scope>
    <source>
        <strain evidence="16 17">Grell-BS-1999</strain>
    </source>
</reference>
<dbReference type="InParanoid" id="B3S8H2"/>
<evidence type="ECO:0000256" key="3">
    <source>
        <dbReference type="ARBA" id="ARBA00015508"/>
    </source>
</evidence>
<dbReference type="InterPro" id="IPR025927">
    <property type="entry name" value="Znf_KANL2-like"/>
</dbReference>
<dbReference type="eggNOG" id="ENOG502QTMA">
    <property type="taxonomic scope" value="Eukaryota"/>
</dbReference>
<evidence type="ECO:0000256" key="6">
    <source>
        <dbReference type="ARBA" id="ARBA00022843"/>
    </source>
</evidence>
<evidence type="ECO:0000313" key="16">
    <source>
        <dbReference type="EMBL" id="EDV20886.1"/>
    </source>
</evidence>
<dbReference type="CTD" id="6757808"/>
<evidence type="ECO:0000256" key="5">
    <source>
        <dbReference type="ARBA" id="ARBA00022553"/>
    </source>
</evidence>
<evidence type="ECO:0000259" key="15">
    <source>
        <dbReference type="Pfam" id="PF13891"/>
    </source>
</evidence>
<evidence type="ECO:0000256" key="13">
    <source>
        <dbReference type="ARBA" id="ARBA00093543"/>
    </source>
</evidence>
<accession>B3S8H2</accession>
<comment type="function">
    <text evidence="12">Non-catalytic component of the NSL histone acetyltransferase complex, a multiprotein complex that mediates histone H4 acetylation at 'Lys-5'- and 'Lys-8' (H4K5ac and H4K8ac) at transcription start sites and promotes transcription initiation. Required for NSL complex stability and for transcription of intraciliary transport genes in both ciliated and non-ciliated cells by regulating histone H4 acetylation at 'Lys-5'- and 'Lys-12' (H4K5ac and H4K12ac). This is necessary for cilium assembly in ciliated cells and for organization of the microtubule cytoskeleton in non-ciliated cells. Required within the NSL complex to maintain nuclear architecture stability by promoting KAT8-mediated acetylation of lamin LMNA.</text>
</comment>
<evidence type="ECO:0000256" key="2">
    <source>
        <dbReference type="ARBA" id="ARBA00004173"/>
    </source>
</evidence>
<keyword evidence="6" id="KW-0832">Ubl conjugation</keyword>
<gene>
    <name evidence="16" type="ORF">TRIADDRAFT_60540</name>
</gene>